<keyword evidence="3" id="KW-1185">Reference proteome</keyword>
<dbReference type="Proteomes" id="UP001597040">
    <property type="component" value="Unassembled WGS sequence"/>
</dbReference>
<evidence type="ECO:0000313" key="2">
    <source>
        <dbReference type="EMBL" id="MFD1040250.1"/>
    </source>
</evidence>
<evidence type="ECO:0000313" key="3">
    <source>
        <dbReference type="Proteomes" id="UP001597040"/>
    </source>
</evidence>
<dbReference type="PANTHER" id="PTHR43777:SF1">
    <property type="entry name" value="MOLYBDENUM COFACTOR CYTIDYLYLTRANSFERASE"/>
    <property type="match status" value="1"/>
</dbReference>
<gene>
    <name evidence="2" type="ORF">ACFQ3N_17900</name>
</gene>
<dbReference type="InterPro" id="IPR025877">
    <property type="entry name" value="MobA-like_NTP_Trfase"/>
</dbReference>
<dbReference type="Gene3D" id="3.90.550.10">
    <property type="entry name" value="Spore Coat Polysaccharide Biosynthesis Protein SpsA, Chain A"/>
    <property type="match status" value="1"/>
</dbReference>
<dbReference type="RefSeq" id="WP_390364148.1">
    <property type="nucleotide sequence ID" value="NZ_JBHTKJ010000065.1"/>
</dbReference>
<proteinExistence type="predicted"/>
<dbReference type="PANTHER" id="PTHR43777">
    <property type="entry name" value="MOLYBDENUM COFACTOR CYTIDYLYLTRANSFERASE"/>
    <property type="match status" value="1"/>
</dbReference>
<reference evidence="3" key="1">
    <citation type="journal article" date="2019" name="Int. J. Syst. Evol. Microbiol.">
        <title>The Global Catalogue of Microorganisms (GCM) 10K type strain sequencing project: providing services to taxonomists for standard genome sequencing and annotation.</title>
        <authorList>
            <consortium name="The Broad Institute Genomics Platform"/>
            <consortium name="The Broad Institute Genome Sequencing Center for Infectious Disease"/>
            <person name="Wu L."/>
            <person name="Ma J."/>
        </authorList>
    </citation>
    <scope>NUCLEOTIDE SEQUENCE [LARGE SCALE GENOMIC DNA]</scope>
    <source>
        <strain evidence="3">CCUG 56754</strain>
    </source>
</reference>
<organism evidence="2 3">
    <name type="scientific">Virgibacillus byunsanensis</name>
    <dbReference type="NCBI Taxonomy" id="570945"/>
    <lineage>
        <taxon>Bacteria</taxon>
        <taxon>Bacillati</taxon>
        <taxon>Bacillota</taxon>
        <taxon>Bacilli</taxon>
        <taxon>Bacillales</taxon>
        <taxon>Bacillaceae</taxon>
        <taxon>Virgibacillus</taxon>
    </lineage>
</organism>
<name>A0ABW3LQL4_9BACI</name>
<dbReference type="EMBL" id="JBHTKJ010000065">
    <property type="protein sequence ID" value="MFD1040250.1"/>
    <property type="molecule type" value="Genomic_DNA"/>
</dbReference>
<dbReference type="SUPFAM" id="SSF53448">
    <property type="entry name" value="Nucleotide-diphospho-sugar transferases"/>
    <property type="match status" value="1"/>
</dbReference>
<feature type="domain" description="MobA-like NTP transferase" evidence="1">
    <location>
        <begin position="8"/>
        <end position="167"/>
    </location>
</feature>
<comment type="caution">
    <text evidence="2">The sequence shown here is derived from an EMBL/GenBank/DDBJ whole genome shotgun (WGS) entry which is preliminary data.</text>
</comment>
<dbReference type="CDD" id="cd04182">
    <property type="entry name" value="GT_2_like_f"/>
    <property type="match status" value="1"/>
</dbReference>
<dbReference type="InterPro" id="IPR029044">
    <property type="entry name" value="Nucleotide-diphossugar_trans"/>
</dbReference>
<accession>A0ABW3LQL4</accession>
<dbReference type="Pfam" id="PF12804">
    <property type="entry name" value="NTP_transf_3"/>
    <property type="match status" value="1"/>
</dbReference>
<sequence>MSKEHISAIVLAAGFSSRMGTLKALLPWQGIPLIQYQMEQLKNAGIVEIIMVLGHKADELAQVISPYDVKSVFNEHYRDGKSSSIKKGVSCMTDNPSGIFILAVDQPVPSFILQKMVEHFRIDQPSIVIPSYQGKRGHPILFQGNLKEELLTVNEQSKGLRKVIQTYHDEISYLDVRDPAILLNLNEPNDYFHKN</sequence>
<evidence type="ECO:0000259" key="1">
    <source>
        <dbReference type="Pfam" id="PF12804"/>
    </source>
</evidence>
<protein>
    <submittedName>
        <fullName evidence="2">NTP transferase domain-containing protein</fullName>
    </submittedName>
</protein>
<dbReference type="GO" id="GO:0016740">
    <property type="term" value="F:transferase activity"/>
    <property type="evidence" value="ECO:0007669"/>
    <property type="project" value="UniProtKB-KW"/>
</dbReference>
<keyword evidence="2" id="KW-0808">Transferase</keyword>